<organism evidence="4 5">
    <name type="scientific">Vigna unguiculata</name>
    <name type="common">Cowpea</name>
    <dbReference type="NCBI Taxonomy" id="3917"/>
    <lineage>
        <taxon>Eukaryota</taxon>
        <taxon>Viridiplantae</taxon>
        <taxon>Streptophyta</taxon>
        <taxon>Embryophyta</taxon>
        <taxon>Tracheophyta</taxon>
        <taxon>Spermatophyta</taxon>
        <taxon>Magnoliopsida</taxon>
        <taxon>eudicotyledons</taxon>
        <taxon>Gunneridae</taxon>
        <taxon>Pentapetalae</taxon>
        <taxon>rosids</taxon>
        <taxon>fabids</taxon>
        <taxon>Fabales</taxon>
        <taxon>Fabaceae</taxon>
        <taxon>Papilionoideae</taxon>
        <taxon>50 kb inversion clade</taxon>
        <taxon>NPAAA clade</taxon>
        <taxon>indigoferoid/millettioid clade</taxon>
        <taxon>Phaseoleae</taxon>
        <taxon>Vigna</taxon>
    </lineage>
</organism>
<name>A0A4D6MZ98_VIGUN</name>
<feature type="region of interest" description="Disordered" evidence="1">
    <location>
        <begin position="1131"/>
        <end position="1151"/>
    </location>
</feature>
<feature type="compositionally biased region" description="Polar residues" evidence="1">
    <location>
        <begin position="1226"/>
        <end position="1238"/>
    </location>
</feature>
<evidence type="ECO:0000259" key="2">
    <source>
        <dbReference type="Pfam" id="PF12552"/>
    </source>
</evidence>
<feature type="compositionally biased region" description="Polar residues" evidence="1">
    <location>
        <begin position="869"/>
        <end position="882"/>
    </location>
</feature>
<dbReference type="InterPro" id="IPR025486">
    <property type="entry name" value="DUF4378"/>
</dbReference>
<feature type="region of interest" description="Disordered" evidence="1">
    <location>
        <begin position="790"/>
        <end position="884"/>
    </location>
</feature>
<sequence length="1499" mass="170440">MNKRKISQTKGTDPKTSEFAFFKKLKKDASEGFRIRPLQKESRQSSKKPESTDYSREKMGDARIGSNCDNSSRIIDHVSTVRTDSCFSPSVKAWYKSDQHAHGEVFARKRQKLRLSAADALFTDPEKLCSKGHDIISMLLSRLFPISTEENKYEDTHPGKEANGTIYDLPDSRKSDDQFKEQNQIPKKKLLGLESSPYIRDHVLSPSFLRLDGRFNLHSKFPTYDSHNFPPQTTEPECKRSATQSFGVATKGDVIPEPLLNEAANATRYGLHDSRELDGQFTEHHQIPKRKPVELESSSSFSDHFLSPVYLRSVEKINPHADFQPYPLNFQPLLSMTEARSNFGGAPSFIDKSDATREFLSNNQDLEIFTFNHFKELGILEKESIPLMEKDFDYTANATNLPITYMHTKPNMASELSILGHREEQTLHNTLDKYHISPSSSLLDKSQNFSSILDSGFLRYQEVKFGSYVYEDMDTNFNHTALALSHSKHYFNVHENRKNDTSCDQDSMFLSPYKHWVGRTDSRAYHHHPNLETWLPSSLDECQRSLSLTSSHLNYQSSSSRTLQLPQRISIWLRSSALCMVLVKAYIKVSEPHASRHRVRVWHMKKMLIDKEMSKQKDSKHYLPNVVAKLMGLETLPRGEPSFSMERSYRSAYPQQMHGPVGFPFRHWQQEDRFMDREMLHEVHPNTEQFAYRDMYEIWQQSERANHGSGKVPDRGRWSEDVDGKRMALIRQKFIEAKHLSTDERMRQSKQFKDALEVLSSNSDLLMRLLDSQNVYEFYSSPRTDTKRITLIKPLKMDDNDKPARKEKRNNRLTKKSPNVDQASGWENKNSGNSPDSQKVDESPVRTTRIVLLKPSPGRTPDQKDAVSPITTSSLNLKSGNCHQGPEYDDAIESIRVAKEMTQQMHKGLRSYQKDKTPHYSSVFSNGYSDDESSFNKSYHEYASANFSDLEAMSMSPLPRLSWDYNYINGCSSPYSTMSLGRIPCSPESSVCREAKKRLSERWTMMASDNKGPQEQMNVRRNSTLGEMLSLTHMKKSVTSVVESIKEDKEPGKSVSCSHSFNAEISIEGSPKNLPRSNSVPASSTVNETELTVQVADPKTGKSQASRAQIKSKKRSTFKEKVASLLFSKSKKSIKEKPSSPQSKDASQPAPIVTQASVLPAYAPEVLRDDESQIINVDSFEEFSLVALCESSEKTSTNSVSNRQEEDMITLEPGLTVAGSMMLEINSSESPDQPSPFSVLQPPFEDDNNNVSHESLDRMKNDQPGSQVELKSNLIDKSPPIESIARTLSWDDSSAEVLKPLMVPSLDSKVEEKEWLLLVHNLLSAAGLDDQKQYDSFYSRWYSLESPLDPSLRDTLYINLNEKESEPMHEGRRRKMRSNHKLVFDYINAALLELVGFGSEKGLKGSGKQCRVLVQESAPESTLLVDHIVAKIKELMASGVRCEWDSNSLVVENVVRKEIVQIGWVELMELEIEVLGKEIEGDLIQELVENAVVDFTSRD</sequence>
<dbReference type="Pfam" id="PF12552">
    <property type="entry name" value="DUF3741"/>
    <property type="match status" value="1"/>
</dbReference>
<feature type="domain" description="DUF3741" evidence="2">
    <location>
        <begin position="731"/>
        <end position="774"/>
    </location>
</feature>
<gene>
    <name evidence="4" type="ORF">DEO72_LG9g1847</name>
</gene>
<protein>
    <recommendedName>
        <fullName evidence="6">DUF4378 domain-containing protein</fullName>
    </recommendedName>
</protein>
<feature type="compositionally biased region" description="Basic and acidic residues" evidence="1">
    <location>
        <begin position="795"/>
        <end position="804"/>
    </location>
</feature>
<evidence type="ECO:0000313" key="5">
    <source>
        <dbReference type="Proteomes" id="UP000501690"/>
    </source>
</evidence>
<proteinExistence type="predicted"/>
<evidence type="ECO:0008006" key="6">
    <source>
        <dbReference type="Google" id="ProtNLM"/>
    </source>
</evidence>
<feature type="compositionally biased region" description="Basic and acidic residues" evidence="1">
    <location>
        <begin position="32"/>
        <end position="61"/>
    </location>
</feature>
<dbReference type="PANTHER" id="PTHR46634">
    <property type="entry name" value="M REDUCTASE II SUBUNIT GAMMA, PUTATIVE (DUF3741)-RELATED"/>
    <property type="match status" value="1"/>
</dbReference>
<dbReference type="EMBL" id="CP039353">
    <property type="protein sequence ID" value="QCE06833.1"/>
    <property type="molecule type" value="Genomic_DNA"/>
</dbReference>
<feature type="compositionally biased region" description="Basic and acidic residues" evidence="1">
    <location>
        <begin position="151"/>
        <end position="160"/>
    </location>
</feature>
<feature type="domain" description="DUF4378" evidence="3">
    <location>
        <begin position="1319"/>
        <end position="1489"/>
    </location>
</feature>
<evidence type="ECO:0000313" key="4">
    <source>
        <dbReference type="EMBL" id="QCE06833.1"/>
    </source>
</evidence>
<evidence type="ECO:0000259" key="3">
    <source>
        <dbReference type="Pfam" id="PF14309"/>
    </source>
</evidence>
<feature type="region of interest" description="Disordered" evidence="1">
    <location>
        <begin position="1067"/>
        <end position="1089"/>
    </location>
</feature>
<dbReference type="Proteomes" id="UP000501690">
    <property type="component" value="Linkage Group LG9"/>
</dbReference>
<dbReference type="InterPro" id="IPR022212">
    <property type="entry name" value="DUF3741"/>
</dbReference>
<feature type="region of interest" description="Disordered" evidence="1">
    <location>
        <begin position="32"/>
        <end position="67"/>
    </location>
</feature>
<feature type="region of interest" description="Disordered" evidence="1">
    <location>
        <begin position="1226"/>
        <end position="1265"/>
    </location>
</feature>
<evidence type="ECO:0000256" key="1">
    <source>
        <dbReference type="SAM" id="MobiDB-lite"/>
    </source>
</evidence>
<feature type="region of interest" description="Disordered" evidence="1">
    <location>
        <begin position="151"/>
        <end position="182"/>
    </location>
</feature>
<feature type="compositionally biased region" description="Polar residues" evidence="1">
    <location>
        <begin position="1075"/>
        <end position="1089"/>
    </location>
</feature>
<accession>A0A4D6MZ98</accession>
<feature type="compositionally biased region" description="Basic residues" evidence="1">
    <location>
        <begin position="805"/>
        <end position="815"/>
    </location>
</feature>
<keyword evidence="5" id="KW-1185">Reference proteome</keyword>
<dbReference type="Pfam" id="PF14309">
    <property type="entry name" value="DUF4378"/>
    <property type="match status" value="1"/>
</dbReference>
<feature type="compositionally biased region" description="Basic and acidic residues" evidence="1">
    <location>
        <begin position="170"/>
        <end position="180"/>
    </location>
</feature>
<reference evidence="4 5" key="1">
    <citation type="submission" date="2019-04" db="EMBL/GenBank/DDBJ databases">
        <title>An improved genome assembly and genetic linkage map for asparagus bean, Vigna unguiculata ssp. sesquipedialis.</title>
        <authorList>
            <person name="Xia Q."/>
            <person name="Zhang R."/>
            <person name="Dong Y."/>
        </authorList>
    </citation>
    <scope>NUCLEOTIDE SEQUENCE [LARGE SCALE GENOMIC DNA]</scope>
    <source>
        <tissue evidence="4">Leaf</tissue>
    </source>
</reference>
<dbReference type="PANTHER" id="PTHR46634:SF8">
    <property type="entry name" value="DUF3741 FAMILY PROTEIN"/>
    <property type="match status" value="1"/>
</dbReference>
<feature type="compositionally biased region" description="Polar residues" evidence="1">
    <location>
        <begin position="816"/>
        <end position="837"/>
    </location>
</feature>